<evidence type="ECO:0000256" key="9">
    <source>
        <dbReference type="ARBA" id="ARBA00024686"/>
    </source>
</evidence>
<evidence type="ECO:0000313" key="14">
    <source>
        <dbReference type="Proteomes" id="UP001187192"/>
    </source>
</evidence>
<feature type="compositionally biased region" description="Low complexity" evidence="10">
    <location>
        <begin position="47"/>
        <end position="62"/>
    </location>
</feature>
<proteinExistence type="inferred from homology"/>
<evidence type="ECO:0000256" key="11">
    <source>
        <dbReference type="SAM" id="SignalP"/>
    </source>
</evidence>
<dbReference type="InterPro" id="IPR045003">
    <property type="entry name" value="FLA_A"/>
</dbReference>
<evidence type="ECO:0000256" key="10">
    <source>
        <dbReference type="SAM" id="MobiDB-lite"/>
    </source>
</evidence>
<dbReference type="EMBL" id="BTGU01000001">
    <property type="protein sequence ID" value="GMN24694.1"/>
    <property type="molecule type" value="Genomic_DNA"/>
</dbReference>
<dbReference type="Pfam" id="PF02469">
    <property type="entry name" value="Fasciclin"/>
    <property type="match status" value="1"/>
</dbReference>
<feature type="domain" description="FAS1" evidence="12">
    <location>
        <begin position="89"/>
        <end position="230"/>
    </location>
</feature>
<dbReference type="Gene3D" id="2.30.180.10">
    <property type="entry name" value="FAS1 domain"/>
    <property type="match status" value="1"/>
</dbReference>
<dbReference type="GO" id="GO:0005886">
    <property type="term" value="C:plasma membrane"/>
    <property type="evidence" value="ECO:0007669"/>
    <property type="project" value="UniProtKB-SubCell"/>
</dbReference>
<dbReference type="SUPFAM" id="SSF82153">
    <property type="entry name" value="FAS1 domain"/>
    <property type="match status" value="1"/>
</dbReference>
<dbReference type="AlphaFoldDB" id="A0AA87Z342"/>
<keyword evidence="8" id="KW-0325">Glycoprotein</keyword>
<dbReference type="Proteomes" id="UP001187192">
    <property type="component" value="Unassembled WGS sequence"/>
</dbReference>
<name>A0AA87Z342_FICCA</name>
<keyword evidence="3" id="KW-1003">Cell membrane</keyword>
<comment type="caution">
    <text evidence="13">The sequence shown here is derived from an EMBL/GenBank/DDBJ whole genome shotgun (WGS) entry which is preliminary data.</text>
</comment>
<dbReference type="FunFam" id="2.30.180.10:FF:000006">
    <property type="entry name" value="Fasciclin-like arabinogalactan protein 11"/>
    <property type="match status" value="1"/>
</dbReference>
<feature type="chain" id="PRO_5041648404" description="FAS1 domain-containing protein" evidence="11">
    <location>
        <begin position="22"/>
        <end position="311"/>
    </location>
</feature>
<keyword evidence="5 11" id="KW-0732">Signal</keyword>
<evidence type="ECO:0000256" key="7">
    <source>
        <dbReference type="ARBA" id="ARBA00023136"/>
    </source>
</evidence>
<evidence type="ECO:0000256" key="1">
    <source>
        <dbReference type="ARBA" id="ARBA00004609"/>
    </source>
</evidence>
<dbReference type="GO" id="GO:0009834">
    <property type="term" value="P:plant-type secondary cell wall biogenesis"/>
    <property type="evidence" value="ECO:0007669"/>
    <property type="project" value="UniProtKB-ARBA"/>
</dbReference>
<evidence type="ECO:0000256" key="5">
    <source>
        <dbReference type="ARBA" id="ARBA00022729"/>
    </source>
</evidence>
<sequence>MKQSLISFALILFLFLDHTSAALTQSPALAPSQDKPVQAPAQAPTKPAVQVQPPSQASPAQAPAEIPLVQAPSEVPLVEAPPRKAKPVPTNVTKILEKAGNFGMFIRILKNTQVINQIENQLNTANSLTILAPTNGAFSGLKAGTLNTLSTEQKVQLVQYHILPSFISLSNFQTLSNPVRTQASNSEEYPLNVTTEGNWVNITTGLVNTSISGTVYADNQLAIYKVDKVLLPLGIFAPKPKALAPAPALAIPDKGSSSSSSTSSSSSLASFSGDSPAAALNEASYGLRVARINGVVTAGVVVATIFLVASN</sequence>
<protein>
    <recommendedName>
        <fullName evidence="12">FAS1 domain-containing protein</fullName>
    </recommendedName>
</protein>
<feature type="signal peptide" evidence="11">
    <location>
        <begin position="1"/>
        <end position="21"/>
    </location>
</feature>
<comment type="subcellular location">
    <subcellularLocation>
        <location evidence="1">Cell membrane</location>
        <topology evidence="1">Lipid-anchor</topology>
        <topology evidence="1">GPI-anchor</topology>
    </subcellularLocation>
</comment>
<gene>
    <name evidence="13" type="ORF">TIFTF001_000665</name>
</gene>
<keyword evidence="4" id="KW-0449">Lipoprotein</keyword>
<evidence type="ECO:0000256" key="4">
    <source>
        <dbReference type="ARBA" id="ARBA00022622"/>
    </source>
</evidence>
<evidence type="ECO:0000259" key="12">
    <source>
        <dbReference type="PROSITE" id="PS50213"/>
    </source>
</evidence>
<evidence type="ECO:0000256" key="3">
    <source>
        <dbReference type="ARBA" id="ARBA00022475"/>
    </source>
</evidence>
<evidence type="ECO:0000256" key="2">
    <source>
        <dbReference type="ARBA" id="ARBA00007843"/>
    </source>
</evidence>
<dbReference type="GO" id="GO:0098552">
    <property type="term" value="C:side of membrane"/>
    <property type="evidence" value="ECO:0007669"/>
    <property type="project" value="UniProtKB-KW"/>
</dbReference>
<dbReference type="SMART" id="SM00554">
    <property type="entry name" value="FAS1"/>
    <property type="match status" value="1"/>
</dbReference>
<keyword evidence="6" id="KW-0654">Proteoglycan</keyword>
<dbReference type="Gramene" id="FCD_00001333-RA">
    <property type="protein sequence ID" value="FCD_00001333-RA:cds"/>
    <property type="gene ID" value="FCD_00001333"/>
</dbReference>
<keyword evidence="14" id="KW-1185">Reference proteome</keyword>
<dbReference type="PANTHER" id="PTHR32077">
    <property type="entry name" value="FASCICLIN-LIKE ARABINOGALACTAN PROTEIN"/>
    <property type="match status" value="1"/>
</dbReference>
<organism evidence="13 14">
    <name type="scientific">Ficus carica</name>
    <name type="common">Common fig</name>
    <dbReference type="NCBI Taxonomy" id="3494"/>
    <lineage>
        <taxon>Eukaryota</taxon>
        <taxon>Viridiplantae</taxon>
        <taxon>Streptophyta</taxon>
        <taxon>Embryophyta</taxon>
        <taxon>Tracheophyta</taxon>
        <taxon>Spermatophyta</taxon>
        <taxon>Magnoliopsida</taxon>
        <taxon>eudicotyledons</taxon>
        <taxon>Gunneridae</taxon>
        <taxon>Pentapetalae</taxon>
        <taxon>rosids</taxon>
        <taxon>fabids</taxon>
        <taxon>Rosales</taxon>
        <taxon>Moraceae</taxon>
        <taxon>Ficeae</taxon>
        <taxon>Ficus</taxon>
    </lineage>
</organism>
<evidence type="ECO:0000313" key="13">
    <source>
        <dbReference type="EMBL" id="GMN24694.1"/>
    </source>
</evidence>
<comment type="similarity">
    <text evidence="2">Belongs to the fasciclin-like AGP family.</text>
</comment>
<dbReference type="InterPro" id="IPR000782">
    <property type="entry name" value="FAS1_domain"/>
</dbReference>
<keyword evidence="4" id="KW-0336">GPI-anchor</keyword>
<dbReference type="PROSITE" id="PS50213">
    <property type="entry name" value="FAS1"/>
    <property type="match status" value="1"/>
</dbReference>
<accession>A0AA87Z342</accession>
<evidence type="ECO:0000256" key="8">
    <source>
        <dbReference type="ARBA" id="ARBA00023180"/>
    </source>
</evidence>
<evidence type="ECO:0000256" key="6">
    <source>
        <dbReference type="ARBA" id="ARBA00022974"/>
    </source>
</evidence>
<keyword evidence="7" id="KW-0472">Membrane</keyword>
<feature type="region of interest" description="Disordered" evidence="10">
    <location>
        <begin position="30"/>
        <end position="62"/>
    </location>
</feature>
<dbReference type="PANTHER" id="PTHR32077:SF59">
    <property type="entry name" value="FASCICLIN-LIKE ARABINOGALACTAN PROTEIN 12"/>
    <property type="match status" value="1"/>
</dbReference>
<reference evidence="13" key="1">
    <citation type="submission" date="2023-07" db="EMBL/GenBank/DDBJ databases">
        <title>draft genome sequence of fig (Ficus carica).</title>
        <authorList>
            <person name="Takahashi T."/>
            <person name="Nishimura K."/>
        </authorList>
    </citation>
    <scope>NUCLEOTIDE SEQUENCE</scope>
</reference>
<dbReference type="InterPro" id="IPR036378">
    <property type="entry name" value="FAS1_dom_sf"/>
</dbReference>
<comment type="function">
    <text evidence="9">May be a cell surface adhesion protein.</text>
</comment>